<dbReference type="Pfam" id="PF00583">
    <property type="entry name" value="Acetyltransf_1"/>
    <property type="match status" value="1"/>
</dbReference>
<dbReference type="Gene3D" id="3.40.630.30">
    <property type="match status" value="1"/>
</dbReference>
<dbReference type="PANTHER" id="PTHR10545">
    <property type="entry name" value="DIAMINE N-ACETYLTRANSFERASE"/>
    <property type="match status" value="1"/>
</dbReference>
<keyword evidence="6" id="KW-1185">Reference proteome</keyword>
<dbReference type="FunFam" id="3.40.630.30:FF:000064">
    <property type="entry name" value="GNAT family acetyltransferase"/>
    <property type="match status" value="1"/>
</dbReference>
<dbReference type="InterPro" id="IPR000182">
    <property type="entry name" value="GNAT_dom"/>
</dbReference>
<reference evidence="5 6" key="1">
    <citation type="submission" date="2020-05" db="EMBL/GenBank/DDBJ databases">
        <title>MicrobeNet Type strains.</title>
        <authorList>
            <person name="Nicholson A.C."/>
        </authorList>
    </citation>
    <scope>NUCLEOTIDE SEQUENCE [LARGE SCALE GENOMIC DNA]</scope>
    <source>
        <strain evidence="5 6">JCM 3224</strain>
    </source>
</reference>
<gene>
    <name evidence="5" type="ORF">HLB23_07225</name>
</gene>
<dbReference type="GO" id="GO:0008080">
    <property type="term" value="F:N-acetyltransferase activity"/>
    <property type="evidence" value="ECO:0007669"/>
    <property type="project" value="UniProtKB-ARBA"/>
</dbReference>
<comment type="caution">
    <text evidence="5">The sequence shown here is derived from an EMBL/GenBank/DDBJ whole genome shotgun (WGS) entry which is preliminary data.</text>
</comment>
<accession>A0A849BWX2</accession>
<keyword evidence="3" id="KW-0012">Acyltransferase</keyword>
<evidence type="ECO:0000313" key="5">
    <source>
        <dbReference type="EMBL" id="NNH69658.1"/>
    </source>
</evidence>
<proteinExistence type="inferred from homology"/>
<evidence type="ECO:0000313" key="6">
    <source>
        <dbReference type="Proteomes" id="UP000586827"/>
    </source>
</evidence>
<dbReference type="InterPro" id="IPR016181">
    <property type="entry name" value="Acyl_CoA_acyltransferase"/>
</dbReference>
<dbReference type="InterPro" id="IPR051016">
    <property type="entry name" value="Diverse_Substrate_AcTransf"/>
</dbReference>
<dbReference type="RefSeq" id="WP_067522990.1">
    <property type="nucleotide sequence ID" value="NZ_JABELX010000003.1"/>
</dbReference>
<dbReference type="EMBL" id="JABELX010000003">
    <property type="protein sequence ID" value="NNH69658.1"/>
    <property type="molecule type" value="Genomic_DNA"/>
</dbReference>
<dbReference type="AlphaFoldDB" id="A0A849BWX2"/>
<feature type="domain" description="N-acetyltransferase" evidence="4">
    <location>
        <begin position="1"/>
        <end position="158"/>
    </location>
</feature>
<comment type="similarity">
    <text evidence="1">Belongs to the acetyltransferase family.</text>
</comment>
<organism evidence="5 6">
    <name type="scientific">Nocardia uniformis</name>
    <dbReference type="NCBI Taxonomy" id="53432"/>
    <lineage>
        <taxon>Bacteria</taxon>
        <taxon>Bacillati</taxon>
        <taxon>Actinomycetota</taxon>
        <taxon>Actinomycetes</taxon>
        <taxon>Mycobacteriales</taxon>
        <taxon>Nocardiaceae</taxon>
        <taxon>Nocardia</taxon>
    </lineage>
</organism>
<evidence type="ECO:0000256" key="1">
    <source>
        <dbReference type="ARBA" id="ARBA00008694"/>
    </source>
</evidence>
<name>A0A849BWX2_9NOCA</name>
<evidence type="ECO:0000256" key="3">
    <source>
        <dbReference type="ARBA" id="ARBA00023315"/>
    </source>
</evidence>
<dbReference type="SUPFAM" id="SSF55729">
    <property type="entry name" value="Acyl-CoA N-acyltransferases (Nat)"/>
    <property type="match status" value="1"/>
</dbReference>
<evidence type="ECO:0000259" key="4">
    <source>
        <dbReference type="PROSITE" id="PS51186"/>
    </source>
</evidence>
<dbReference type="CDD" id="cd04301">
    <property type="entry name" value="NAT_SF"/>
    <property type="match status" value="1"/>
</dbReference>
<keyword evidence="2 5" id="KW-0808">Transferase</keyword>
<dbReference type="PANTHER" id="PTHR10545:SF29">
    <property type="entry name" value="GH14572P-RELATED"/>
    <property type="match status" value="1"/>
</dbReference>
<dbReference type="Proteomes" id="UP000586827">
    <property type="component" value="Unassembled WGS sequence"/>
</dbReference>
<sequence length="159" mass="17640">MIRRATPADIPALVELVYDLAEYEKAREECHLTEEQLRTALFGDSPALFAHVAEGSTTEGILGCAIWFLNFSTWKGVHGIYLEDLYVKPEARGRKLGKALVAALAREAADRGFGRVDWSVLDWNTPSIEFYESLGAAAQDEWTGYRLSDDALTRLAADS</sequence>
<dbReference type="PROSITE" id="PS51186">
    <property type="entry name" value="GNAT"/>
    <property type="match status" value="1"/>
</dbReference>
<protein>
    <submittedName>
        <fullName evidence="5">GNAT family N-acetyltransferase</fullName>
    </submittedName>
</protein>
<evidence type="ECO:0000256" key="2">
    <source>
        <dbReference type="ARBA" id="ARBA00022679"/>
    </source>
</evidence>